<gene>
    <name evidence="1" type="ORF">B9Z19DRAFT_1118595</name>
</gene>
<dbReference type="SUPFAM" id="SSF48403">
    <property type="entry name" value="Ankyrin repeat"/>
    <property type="match status" value="1"/>
</dbReference>
<keyword evidence="2" id="KW-1185">Reference proteome</keyword>
<accession>A0A2T7A836</accession>
<dbReference type="EMBL" id="NESQ01000006">
    <property type="protein sequence ID" value="PUU83875.1"/>
    <property type="molecule type" value="Genomic_DNA"/>
</dbReference>
<dbReference type="InterPro" id="IPR036770">
    <property type="entry name" value="Ankyrin_rpt-contain_sf"/>
</dbReference>
<comment type="caution">
    <text evidence="1">The sequence shown here is derived from an EMBL/GenBank/DDBJ whole genome shotgun (WGS) entry which is preliminary data.</text>
</comment>
<evidence type="ECO:0000313" key="2">
    <source>
        <dbReference type="Proteomes" id="UP000244722"/>
    </source>
</evidence>
<dbReference type="AlphaFoldDB" id="A0A2T7A836"/>
<name>A0A2T7A836_TUBBO</name>
<dbReference type="Gene3D" id="1.25.40.20">
    <property type="entry name" value="Ankyrin repeat-containing domain"/>
    <property type="match status" value="1"/>
</dbReference>
<evidence type="ECO:0008006" key="3">
    <source>
        <dbReference type="Google" id="ProtNLM"/>
    </source>
</evidence>
<evidence type="ECO:0000313" key="1">
    <source>
        <dbReference type="EMBL" id="PUU83875.1"/>
    </source>
</evidence>
<protein>
    <recommendedName>
        <fullName evidence="3">Ankyrin repeat-containing domain protein</fullName>
    </recommendedName>
</protein>
<reference evidence="1 2" key="1">
    <citation type="submission" date="2017-04" db="EMBL/GenBank/DDBJ databases">
        <title>Draft genome sequence of Tuber borchii Vittad., a whitish edible truffle.</title>
        <authorList>
            <consortium name="DOE Joint Genome Institute"/>
            <person name="Murat C."/>
            <person name="Kuo A."/>
            <person name="Barry K.W."/>
            <person name="Clum A."/>
            <person name="Dockter R.B."/>
            <person name="Fauchery L."/>
            <person name="Iotti M."/>
            <person name="Kohler A."/>
            <person name="Labutti K."/>
            <person name="Lindquist E.A."/>
            <person name="Lipzen A."/>
            <person name="Ohm R.A."/>
            <person name="Wang M."/>
            <person name="Grigoriev I.V."/>
            <person name="Zambonelli A."/>
            <person name="Martin F.M."/>
        </authorList>
    </citation>
    <scope>NUCLEOTIDE SEQUENCE [LARGE SCALE GENOMIC DNA]</scope>
    <source>
        <strain evidence="1 2">Tbo3840</strain>
    </source>
</reference>
<organism evidence="1 2">
    <name type="scientific">Tuber borchii</name>
    <name type="common">White truffle</name>
    <dbReference type="NCBI Taxonomy" id="42251"/>
    <lineage>
        <taxon>Eukaryota</taxon>
        <taxon>Fungi</taxon>
        <taxon>Dikarya</taxon>
        <taxon>Ascomycota</taxon>
        <taxon>Pezizomycotina</taxon>
        <taxon>Pezizomycetes</taxon>
        <taxon>Pezizales</taxon>
        <taxon>Tuberaceae</taxon>
        <taxon>Tuber</taxon>
    </lineage>
</organism>
<proteinExistence type="predicted"/>
<sequence>MGLESPSDKDHLCLEDYKISVNIMDVSGERVLHAAALEGWERVMKVLSSQPDTDVHESDNLGQ</sequence>
<dbReference type="Proteomes" id="UP000244722">
    <property type="component" value="Unassembled WGS sequence"/>
</dbReference>